<evidence type="ECO:0000313" key="2">
    <source>
        <dbReference type="EMBL" id="WIA12558.1"/>
    </source>
</evidence>
<dbReference type="Proteomes" id="UP001244341">
    <property type="component" value="Chromosome 4b"/>
</dbReference>
<dbReference type="EMBL" id="CP126211">
    <property type="protein sequence ID" value="WIA12558.1"/>
    <property type="molecule type" value="Genomic_DNA"/>
</dbReference>
<protein>
    <recommendedName>
        <fullName evidence="4">Secreted protein</fullName>
    </recommendedName>
</protein>
<keyword evidence="1" id="KW-0732">Signal</keyword>
<evidence type="ECO:0000256" key="1">
    <source>
        <dbReference type="SAM" id="SignalP"/>
    </source>
</evidence>
<accession>A0ABY8TYM2</accession>
<gene>
    <name evidence="2" type="ORF">OEZ85_006219</name>
</gene>
<feature type="chain" id="PRO_5046055432" description="Secreted protein" evidence="1">
    <location>
        <begin position="16"/>
        <end position="67"/>
    </location>
</feature>
<organism evidence="2 3">
    <name type="scientific">Tetradesmus obliquus</name>
    <name type="common">Green alga</name>
    <name type="synonym">Acutodesmus obliquus</name>
    <dbReference type="NCBI Taxonomy" id="3088"/>
    <lineage>
        <taxon>Eukaryota</taxon>
        <taxon>Viridiplantae</taxon>
        <taxon>Chlorophyta</taxon>
        <taxon>core chlorophytes</taxon>
        <taxon>Chlorophyceae</taxon>
        <taxon>CS clade</taxon>
        <taxon>Sphaeropleales</taxon>
        <taxon>Scenedesmaceae</taxon>
        <taxon>Tetradesmus</taxon>
    </lineage>
</organism>
<proteinExistence type="predicted"/>
<feature type="signal peptide" evidence="1">
    <location>
        <begin position="1"/>
        <end position="15"/>
    </location>
</feature>
<evidence type="ECO:0008006" key="4">
    <source>
        <dbReference type="Google" id="ProtNLM"/>
    </source>
</evidence>
<keyword evidence="3" id="KW-1185">Reference proteome</keyword>
<reference evidence="2 3" key="1">
    <citation type="submission" date="2023-05" db="EMBL/GenBank/DDBJ databases">
        <title>A 100% complete, gapless, phased diploid assembly of the Scenedesmus obliquus UTEX 3031 genome.</title>
        <authorList>
            <person name="Biondi T.C."/>
            <person name="Hanschen E.R."/>
            <person name="Kwon T."/>
            <person name="Eng W."/>
            <person name="Kruse C.P.S."/>
            <person name="Koehler S.I."/>
            <person name="Kunde Y."/>
            <person name="Gleasner C.D."/>
            <person name="You Mak K.T."/>
            <person name="Polle J."/>
            <person name="Hovde B.T."/>
            <person name="Starkenburg S.R."/>
        </authorList>
    </citation>
    <scope>NUCLEOTIDE SEQUENCE [LARGE SCALE GENOMIC DNA]</scope>
    <source>
        <strain evidence="2 3">DOE0152z</strain>
    </source>
</reference>
<name>A0ABY8TYM2_TETOB</name>
<evidence type="ECO:0000313" key="3">
    <source>
        <dbReference type="Proteomes" id="UP001244341"/>
    </source>
</evidence>
<sequence>MFHLVLQVPVRLLLGATRPAYICSTAVGRHADAQAGSRCGCHPSSTGGVGPLWTPVAAAKTTSKIPT</sequence>